<sequence length="87" mass="9252">MALLPDVCSPWVLLVTRQSSLLDVSHREETRSAAVTFCHVRADRERIVVPHAGPAVLPVAAGTVLLNPLFGAPFGGLVRLRQGSSPA</sequence>
<dbReference type="EMBL" id="PVLV01000006">
    <property type="protein sequence ID" value="PRH81111.1"/>
    <property type="molecule type" value="Genomic_DNA"/>
</dbReference>
<proteinExistence type="predicted"/>
<gene>
    <name evidence="1" type="ORF">C6N75_00485</name>
</gene>
<comment type="caution">
    <text evidence="1">The sequence shown here is derived from an EMBL/GenBank/DDBJ whole genome shotgun (WGS) entry which is preliminary data.</text>
</comment>
<reference evidence="1 2" key="1">
    <citation type="submission" date="2018-03" db="EMBL/GenBank/DDBJ databases">
        <title>Novel Streptomyces sp. from soil.</title>
        <authorList>
            <person name="Tan G.Y.A."/>
            <person name="Lee Z.Y."/>
        </authorList>
    </citation>
    <scope>NUCLEOTIDE SEQUENCE [LARGE SCALE GENOMIC DNA]</scope>
    <source>
        <strain evidence="1 2">ST5x</strain>
    </source>
</reference>
<name>A0A2S9Q364_9ACTN</name>
<accession>A0A2S9Q364</accession>
<protein>
    <submittedName>
        <fullName evidence="1">Uncharacterized protein</fullName>
    </submittedName>
</protein>
<evidence type="ECO:0000313" key="1">
    <source>
        <dbReference type="EMBL" id="PRH81111.1"/>
    </source>
</evidence>
<dbReference type="Proteomes" id="UP000239322">
    <property type="component" value="Unassembled WGS sequence"/>
</dbReference>
<evidence type="ECO:0000313" key="2">
    <source>
        <dbReference type="Proteomes" id="UP000239322"/>
    </source>
</evidence>
<dbReference type="AlphaFoldDB" id="A0A2S9Q364"/>
<keyword evidence="2" id="KW-1185">Reference proteome</keyword>
<organism evidence="1 2">
    <name type="scientific">Streptomyces solincola</name>
    <dbReference type="NCBI Taxonomy" id="2100817"/>
    <lineage>
        <taxon>Bacteria</taxon>
        <taxon>Bacillati</taxon>
        <taxon>Actinomycetota</taxon>
        <taxon>Actinomycetes</taxon>
        <taxon>Kitasatosporales</taxon>
        <taxon>Streptomycetaceae</taxon>
        <taxon>Streptomyces</taxon>
    </lineage>
</organism>